<dbReference type="PANTHER" id="PTHR21058:SF0">
    <property type="entry name" value="6,7-DIMETHYL-8-RIBITYLLUMAZINE SYNTHASE"/>
    <property type="match status" value="1"/>
</dbReference>
<dbReference type="Pfam" id="PF00885">
    <property type="entry name" value="DMRL_synthase"/>
    <property type="match status" value="1"/>
</dbReference>
<keyword evidence="9" id="KW-1185">Reference proteome</keyword>
<comment type="function">
    <text evidence="7">Catalyzes the formation of 6,7-dimethyl-8-ribityllumazine by condensation of 5-amino-6-(D-ribitylamino)uracil with 3,4-dihydroxy-2-butanone 4-phosphate. This is the penultimate step in the biosynthesis of riboflavin.</text>
</comment>
<dbReference type="UniPathway" id="UPA00275">
    <property type="reaction ID" value="UER00404"/>
</dbReference>
<dbReference type="PANTHER" id="PTHR21058">
    <property type="entry name" value="6,7-DIMETHYL-8-RIBITYLLUMAZINE SYNTHASE DMRL SYNTHASE LUMAZINE SYNTHASE"/>
    <property type="match status" value="1"/>
</dbReference>
<dbReference type="EC" id="2.5.1.78" evidence="3 7"/>
<dbReference type="InterPro" id="IPR034964">
    <property type="entry name" value="LS"/>
</dbReference>
<feature type="binding site" evidence="7">
    <location>
        <position position="31"/>
    </location>
    <ligand>
        <name>5-amino-6-(D-ribitylamino)uracil</name>
        <dbReference type="ChEBI" id="CHEBI:15934"/>
    </ligand>
</feature>
<gene>
    <name evidence="7" type="primary">ribH</name>
    <name evidence="8" type="ORF">H4K34_14190</name>
</gene>
<feature type="binding site" evidence="7">
    <location>
        <position position="122"/>
    </location>
    <ligand>
        <name>5-amino-6-(D-ribitylamino)uracil</name>
        <dbReference type="ChEBI" id="CHEBI:15934"/>
    </ligand>
</feature>
<evidence type="ECO:0000256" key="2">
    <source>
        <dbReference type="ARBA" id="ARBA00007424"/>
    </source>
</evidence>
<comment type="catalytic activity">
    <reaction evidence="6 7">
        <text>(2S)-2-hydroxy-3-oxobutyl phosphate + 5-amino-6-(D-ribitylamino)uracil = 6,7-dimethyl-8-(1-D-ribityl)lumazine + phosphate + 2 H2O + H(+)</text>
        <dbReference type="Rhea" id="RHEA:26152"/>
        <dbReference type="ChEBI" id="CHEBI:15377"/>
        <dbReference type="ChEBI" id="CHEBI:15378"/>
        <dbReference type="ChEBI" id="CHEBI:15934"/>
        <dbReference type="ChEBI" id="CHEBI:43474"/>
        <dbReference type="ChEBI" id="CHEBI:58201"/>
        <dbReference type="ChEBI" id="CHEBI:58830"/>
        <dbReference type="EC" id="2.5.1.78"/>
    </reaction>
</comment>
<dbReference type="RefSeq" id="WP_210758051.1">
    <property type="nucleotide sequence ID" value="NZ_CP060139.1"/>
</dbReference>
<organism evidence="8 9">
    <name type="scientific">Croceimicrobium hydrocarbonivorans</name>
    <dbReference type="NCBI Taxonomy" id="2761580"/>
    <lineage>
        <taxon>Bacteria</taxon>
        <taxon>Pseudomonadati</taxon>
        <taxon>Bacteroidota</taxon>
        <taxon>Flavobacteriia</taxon>
        <taxon>Flavobacteriales</taxon>
        <taxon>Owenweeksiaceae</taxon>
        <taxon>Croceimicrobium</taxon>
    </lineage>
</organism>
<dbReference type="GO" id="GO:0009349">
    <property type="term" value="C:riboflavin synthase complex"/>
    <property type="evidence" value="ECO:0007669"/>
    <property type="project" value="UniProtKB-UniRule"/>
</dbReference>
<evidence type="ECO:0000256" key="5">
    <source>
        <dbReference type="ARBA" id="ARBA00022679"/>
    </source>
</evidence>
<dbReference type="AlphaFoldDB" id="A0A7H0VCS1"/>
<comment type="similarity">
    <text evidence="2 7">Belongs to the DMRL synthase family.</text>
</comment>
<name>A0A7H0VCS1_9FLAO</name>
<dbReference type="InterPro" id="IPR002180">
    <property type="entry name" value="LS/RS"/>
</dbReference>
<protein>
    <recommendedName>
        <fullName evidence="3 7">6,7-dimethyl-8-ribityllumazine synthase</fullName>
        <shortName evidence="7">DMRL synthase</shortName>
        <shortName evidence="7">LS</shortName>
        <shortName evidence="7">Lumazine synthase</shortName>
        <ecNumber evidence="3 7">2.5.1.78</ecNumber>
    </recommendedName>
</protein>
<evidence type="ECO:0000256" key="7">
    <source>
        <dbReference type="HAMAP-Rule" id="MF_00178"/>
    </source>
</evidence>
<accession>A0A7H0VCS1</accession>
<dbReference type="Gene3D" id="3.40.50.960">
    <property type="entry name" value="Lumazine/riboflavin synthase"/>
    <property type="match status" value="1"/>
</dbReference>
<feature type="binding site" evidence="7">
    <location>
        <begin position="94"/>
        <end position="95"/>
    </location>
    <ligand>
        <name>(2S)-2-hydroxy-3-oxobutyl phosphate</name>
        <dbReference type="ChEBI" id="CHEBI:58830"/>
    </ligand>
</feature>
<dbReference type="KEGG" id="chyd:H4K34_14190"/>
<evidence type="ECO:0000256" key="4">
    <source>
        <dbReference type="ARBA" id="ARBA00022619"/>
    </source>
</evidence>
<dbReference type="HAMAP" id="MF_00178">
    <property type="entry name" value="Lumazine_synth"/>
    <property type="match status" value="1"/>
</dbReference>
<evidence type="ECO:0000256" key="6">
    <source>
        <dbReference type="ARBA" id="ARBA00048785"/>
    </source>
</evidence>
<dbReference type="CDD" id="cd09209">
    <property type="entry name" value="Lumazine_synthase-I"/>
    <property type="match status" value="1"/>
</dbReference>
<proteinExistence type="inferred from homology"/>
<reference evidence="8 9" key="1">
    <citation type="submission" date="2020-08" db="EMBL/GenBank/DDBJ databases">
        <title>Croceimicrobium hydrocarbonivorans gen. nov., sp. nov., a novel marine bacterium isolated from a bacterial consortium that degrades polyethylene terephthalate.</title>
        <authorList>
            <person name="Liu R."/>
        </authorList>
    </citation>
    <scope>NUCLEOTIDE SEQUENCE [LARGE SCALE GENOMIC DNA]</scope>
    <source>
        <strain evidence="8 9">A20-9</strain>
    </source>
</reference>
<dbReference type="NCBIfam" id="TIGR00114">
    <property type="entry name" value="lumazine-synth"/>
    <property type="match status" value="1"/>
</dbReference>
<evidence type="ECO:0000256" key="1">
    <source>
        <dbReference type="ARBA" id="ARBA00004917"/>
    </source>
</evidence>
<feature type="binding site" evidence="7">
    <location>
        <begin position="65"/>
        <end position="67"/>
    </location>
    <ligand>
        <name>5-amino-6-(D-ribitylamino)uracil</name>
        <dbReference type="ChEBI" id="CHEBI:15934"/>
    </ligand>
</feature>
<feature type="active site" description="Proton donor" evidence="7">
    <location>
        <position position="97"/>
    </location>
</feature>
<dbReference type="Proteomes" id="UP000516305">
    <property type="component" value="Chromosome"/>
</dbReference>
<dbReference type="InterPro" id="IPR036467">
    <property type="entry name" value="LS/RS_sf"/>
</dbReference>
<keyword evidence="5 7" id="KW-0808">Transferase</keyword>
<feature type="binding site" evidence="7">
    <location>
        <begin position="89"/>
        <end position="91"/>
    </location>
    <ligand>
        <name>5-amino-6-(D-ribitylamino)uracil</name>
        <dbReference type="ChEBI" id="CHEBI:15934"/>
    </ligand>
</feature>
<dbReference type="GO" id="GO:0009231">
    <property type="term" value="P:riboflavin biosynthetic process"/>
    <property type="evidence" value="ECO:0007669"/>
    <property type="project" value="UniProtKB-UniRule"/>
</dbReference>
<evidence type="ECO:0000313" key="9">
    <source>
        <dbReference type="Proteomes" id="UP000516305"/>
    </source>
</evidence>
<evidence type="ECO:0000313" key="8">
    <source>
        <dbReference type="EMBL" id="QNR23519.1"/>
    </source>
</evidence>
<feature type="binding site" evidence="7">
    <location>
        <position position="136"/>
    </location>
    <ligand>
        <name>(2S)-2-hydroxy-3-oxobutyl phosphate</name>
        <dbReference type="ChEBI" id="CHEBI:58830"/>
    </ligand>
</feature>
<sequence length="163" mass="17333">MATAGHNLSDFNPDELPKATGMRIACVVSEWNSEITNALYQGARDILMACGAAGHDVTQVKVPGAVEITYAAKKLCESQKYDAIIAIGNVIQGETKHFDFVCQSVTHGVTELNLQFDTPVIFCVLTDNTIEQSRARAGGIHGNKGTEAGVAALKMAGLRKILG</sequence>
<comment type="pathway">
    <text evidence="1 7">Cofactor biosynthesis; riboflavin biosynthesis; riboflavin from 2-hydroxy-3-oxobutyl phosphate and 5-amino-6-(D-ribitylamino)uracil: step 1/2.</text>
</comment>
<dbReference type="GO" id="GO:0000906">
    <property type="term" value="F:6,7-dimethyl-8-ribityllumazine synthase activity"/>
    <property type="evidence" value="ECO:0007669"/>
    <property type="project" value="UniProtKB-UniRule"/>
</dbReference>
<dbReference type="SUPFAM" id="SSF52121">
    <property type="entry name" value="Lumazine synthase"/>
    <property type="match status" value="1"/>
</dbReference>
<dbReference type="EMBL" id="CP060139">
    <property type="protein sequence ID" value="QNR23519.1"/>
    <property type="molecule type" value="Genomic_DNA"/>
</dbReference>
<keyword evidence="4 7" id="KW-0686">Riboflavin biosynthesis</keyword>
<dbReference type="GO" id="GO:0005829">
    <property type="term" value="C:cytosol"/>
    <property type="evidence" value="ECO:0007669"/>
    <property type="project" value="TreeGrafter"/>
</dbReference>
<evidence type="ECO:0000256" key="3">
    <source>
        <dbReference type="ARBA" id="ARBA00012664"/>
    </source>
</evidence>